<organism evidence="1">
    <name type="scientific">Trypanosoma vivax (strain Y486)</name>
    <dbReference type="NCBI Taxonomy" id="1055687"/>
    <lineage>
        <taxon>Eukaryota</taxon>
        <taxon>Discoba</taxon>
        <taxon>Euglenozoa</taxon>
        <taxon>Kinetoplastea</taxon>
        <taxon>Metakinetoplastina</taxon>
        <taxon>Trypanosomatida</taxon>
        <taxon>Trypanosomatidae</taxon>
        <taxon>Trypanosoma</taxon>
        <taxon>Duttonella</taxon>
    </lineage>
</organism>
<evidence type="ECO:0000313" key="1">
    <source>
        <dbReference type="EMBL" id="CCC47098.1"/>
    </source>
</evidence>
<gene>
    <name evidence="1" type="ORF">TVY486_0302850</name>
</gene>
<sequence>MLNLTLIRRATLALYQPVPTSSIHASVAVAQLLGNRGRPIPNISVINSLLAKTGGQGLCGSACIIGKAQFFVYRKNPGIAVAEIDKVLPGICDEAVKRLAIGVRLLARNELLDVKEAGARVEGGATELDVSSLRAALKEDYRALKEASPGCWLVELGLAEYCLYEGSAEEAYVSFCKVESDLEEFMSSIRQPKSVPEAHTQELKHLCLLLTFLLNRANSVDVPTSSFSPLVGISVEAMKGVDSFKDTLLAFKKMLDVPLDDEEAIEVAHILESAYIRHHFHDFFPMDGDYDTWHSKSSRSLEGKIRNNFIPTKAYLSNETLETVRRSVLHEAFYAPEDKLRAFLSSEHQDLIAELRSTFGRGPGASLSNHDEVYLSAARTLEQASFSAHSAASPAYAAQQLGVAWQLAHQLLYRTRVNVAAALIQLDRLQEAVRILDAVIEGDDYIHMWRAYLMRAEAHKKLGLVSKSDKDFRQLSKLKK</sequence>
<accession>G0TT17</accession>
<dbReference type="AlphaFoldDB" id="G0TT17"/>
<proteinExistence type="predicted"/>
<dbReference type="EMBL" id="HE573019">
    <property type="protein sequence ID" value="CCC47098.1"/>
    <property type="molecule type" value="Genomic_DNA"/>
</dbReference>
<dbReference type="InterPro" id="IPR011990">
    <property type="entry name" value="TPR-like_helical_dom_sf"/>
</dbReference>
<dbReference type="Gene3D" id="1.25.40.10">
    <property type="entry name" value="Tetratricopeptide repeat domain"/>
    <property type="match status" value="1"/>
</dbReference>
<reference evidence="1" key="1">
    <citation type="journal article" date="2012" name="Proc. Natl. Acad. Sci. U.S.A.">
        <title>Antigenic diversity is generated by distinct evolutionary mechanisms in African trypanosome species.</title>
        <authorList>
            <person name="Jackson A.P."/>
            <person name="Berry A."/>
            <person name="Aslett M."/>
            <person name="Allison H.C."/>
            <person name="Burton P."/>
            <person name="Vavrova-Anderson J."/>
            <person name="Brown R."/>
            <person name="Browne H."/>
            <person name="Corton N."/>
            <person name="Hauser H."/>
            <person name="Gamble J."/>
            <person name="Gilderthorp R."/>
            <person name="Marcello L."/>
            <person name="McQuillan J."/>
            <person name="Otto T.D."/>
            <person name="Quail M.A."/>
            <person name="Sanders M.J."/>
            <person name="van Tonder A."/>
            <person name="Ginger M.L."/>
            <person name="Field M.C."/>
            <person name="Barry J.D."/>
            <person name="Hertz-Fowler C."/>
            <person name="Berriman M."/>
        </authorList>
    </citation>
    <scope>NUCLEOTIDE SEQUENCE</scope>
    <source>
        <strain evidence="1">Y486</strain>
    </source>
</reference>
<dbReference type="OMA" id="CWLVEMA"/>
<name>G0TT17_TRYVY</name>
<protein>
    <submittedName>
        <fullName evidence="1">Uncharacterized protein</fullName>
    </submittedName>
</protein>
<dbReference type="SUPFAM" id="SSF48452">
    <property type="entry name" value="TPR-like"/>
    <property type="match status" value="1"/>
</dbReference>
<dbReference type="VEuPathDB" id="TriTrypDB:TvY486_0302850"/>